<dbReference type="Gene3D" id="1.20.58.1780">
    <property type="match status" value="1"/>
</dbReference>
<dbReference type="OrthoDB" id="338970at2759"/>
<dbReference type="PANTHER" id="PTHR10350:SF6">
    <property type="entry name" value="NUCLEAR PORE COMPLEX PROTEIN NUP155"/>
    <property type="match status" value="1"/>
</dbReference>
<dbReference type="Proteomes" id="UP000007264">
    <property type="component" value="Unassembled WGS sequence"/>
</dbReference>
<evidence type="ECO:0000259" key="7">
    <source>
        <dbReference type="Pfam" id="PF08801"/>
    </source>
</evidence>
<sequence>MGPPPPGRWQGDELPSSSRSPAGPTSSAAGSVDEVSNAWKYVKAVTDGGKGVDLYDLLSHSWPSLLRPRSPIMGNMPAMVLDRHSACQTVCFCGVFPEINRAWASVDNSFFMWRFDRWNDVPLEYSGEEQAICAVGLVRPRPGVFVEAIQYVLVLCTTVEIVLLGVCVSPGPGGEAGEELTLQPLPLYACSSDNVTMCSVATTPDGRIFTGGANGLLYEIVYNSTDTWRKKRCYKKDLTSSWTPYLPSLPSYFNSLLPRPSPILEIAIDSERNILYTRSQNSSIQVFDLGADGKEFRKVAEVTDFIKQAERAAGGRDIFGGRSSADRKGASVVHIAPISTAESARLHLLAVTADGRRVYFSTSDAGGYGPARSQRPTHLRAQIARQAPPQPTNAAVARGTQQPSRGLEVAVAHYSNGVLLLAEAAGQQGRSRLIVAARDLASPPTATATGAYIGMPGLRETVAELEMLIPGETCAIAALGRPALTAGTELAMRDELTTQLSAPPQPFVIISTAGVLEAEKRRPVDVLSSILEERSAPKLEQFFAGYGAAEVAAMCFYLATCPPSAASQTVSQQAKSALENPRLTGEAEVKESEATRSGDQNLPPNQGFDMGQAVPLAEPEWSAAYKGLCMYVARVLQPAWEEAVTVPVSRGSSQQKANIPTDTLQALEDRLRTLEGFLREYQERRRLRSQRQPTSSSASTDPVRGSYLDAGAQGGLSQGRPAKRQRLVEAAKLEDQRVGAVRALVARAAEGCFLLQKLGDHNLGRLAARCDDATQRSLRDALKLRDWVTGAHGEAAAAALISVLITEHLSATGGVAEDLSAVLAGGCPGFFKEDDKTFYAASGLLQRAEATTAASERAHLTREALRLMMKARAFLPNSPPVPLSCDLAQAVTQLAFLRCYEGVVELPLRKAAALDPDNTARLPGDPGRAGREARYENAYVHVMNVLKYLIDPSAGNASTLPRESSLSDAERKDFLETLLQHAAKADDPYFHEVLYNTLVDAHATTQLLQLDNPRLERHLRSSGGLPERGGVPPGAPIGPLSPTQVASLDTLARLYIARFQYADAAAVYAALAARRAGLGDQAVDLAERLDLYQNAVLQACFPATHAKSQGNSELIDRLEVRRRLMELQQRLVAELEASLPSVQEERREPLKEAVAELREGPRELVDLYNDYVCPWARWGLALEMVEVANYSDAAYVRQLWDVYLRQGWDEAVARLAGEGRPEGEAAAGALAEVCHRAQVLGERIFPNDVAFPGAHVAQRLEQTASGLWPERGAAVDDSDAVPSAMLHACKGQEAAVQRVYDTLLAVRGGEAGAEELHAPRLRLRLLRSLHWLAQRSAERLRDRQPGLSYMAYRSGVAREVGALVEACKTYAAEARRLTPADAAEGVARQFAELQQSLESAPVWQR</sequence>
<reference evidence="8 9" key="1">
    <citation type="journal article" date="2012" name="Genome Biol.">
        <title>The genome of the polar eukaryotic microalga coccomyxa subellipsoidea reveals traits of cold adaptation.</title>
        <authorList>
            <person name="Blanc G."/>
            <person name="Agarkova I."/>
            <person name="Grimwood J."/>
            <person name="Kuo A."/>
            <person name="Brueggeman A."/>
            <person name="Dunigan D."/>
            <person name="Gurnon J."/>
            <person name="Ladunga I."/>
            <person name="Lindquist E."/>
            <person name="Lucas S."/>
            <person name="Pangilinan J."/>
            <person name="Proschold T."/>
            <person name="Salamov A."/>
            <person name="Schmutz J."/>
            <person name="Weeks D."/>
            <person name="Yamada T."/>
            <person name="Claverie J.M."/>
            <person name="Grigoriev I."/>
            <person name="Van Etten J."/>
            <person name="Lomsadze A."/>
            <person name="Borodovsky M."/>
        </authorList>
    </citation>
    <scope>NUCLEOTIDE SEQUENCE [LARGE SCALE GENOMIC DNA]</scope>
    <source>
        <strain evidence="8 9">C-169</strain>
    </source>
</reference>
<dbReference type="RefSeq" id="XP_005644238.1">
    <property type="nucleotide sequence ID" value="XM_005644181.1"/>
</dbReference>
<feature type="compositionally biased region" description="Low complexity" evidence="5">
    <location>
        <begin position="15"/>
        <end position="31"/>
    </location>
</feature>
<dbReference type="GO" id="GO:0006606">
    <property type="term" value="P:protein import into nucleus"/>
    <property type="evidence" value="ECO:0007669"/>
    <property type="project" value="TreeGrafter"/>
</dbReference>
<feature type="domain" description="Nucleoporin Nup133/Nup155-like C-terminal" evidence="6">
    <location>
        <begin position="622"/>
        <end position="1338"/>
    </location>
</feature>
<comment type="subcellular location">
    <subcellularLocation>
        <location evidence="1">Nucleus</location>
    </subcellularLocation>
</comment>
<evidence type="ECO:0000256" key="2">
    <source>
        <dbReference type="ARBA" id="ARBA00007373"/>
    </source>
</evidence>
<proteinExistence type="inferred from homology"/>
<evidence type="ECO:0000313" key="8">
    <source>
        <dbReference type="EMBL" id="EIE19694.1"/>
    </source>
</evidence>
<dbReference type="KEGG" id="csl:COCSUDRAFT_67756"/>
<evidence type="ECO:0000256" key="5">
    <source>
        <dbReference type="SAM" id="MobiDB-lite"/>
    </source>
</evidence>
<dbReference type="PANTHER" id="PTHR10350">
    <property type="entry name" value="NUCLEAR PORE COMPLEX PROTEIN NUP155"/>
    <property type="match status" value="1"/>
</dbReference>
<dbReference type="GO" id="GO:0000972">
    <property type="term" value="P:transcription-dependent tethering of RNA polymerase II gene DNA at nuclear periphery"/>
    <property type="evidence" value="ECO:0007669"/>
    <property type="project" value="TreeGrafter"/>
</dbReference>
<feature type="domain" description="Nucleoporin Nup133/Nup155-like N-terminal" evidence="7">
    <location>
        <begin position="75"/>
        <end position="447"/>
    </location>
</feature>
<feature type="region of interest" description="Disordered" evidence="5">
    <location>
        <begin position="683"/>
        <end position="723"/>
    </location>
</feature>
<dbReference type="InterPro" id="IPR004870">
    <property type="entry name" value="Nucleoporin_Nup155"/>
</dbReference>
<feature type="compositionally biased region" description="Polar residues" evidence="5">
    <location>
        <begin position="690"/>
        <end position="700"/>
    </location>
</feature>
<dbReference type="Gene3D" id="1.25.40.440">
    <property type="entry name" value="Nucleoporin, helical domain, central subdomain"/>
    <property type="match status" value="1"/>
</dbReference>
<dbReference type="eggNOG" id="KOG1900">
    <property type="taxonomic scope" value="Eukaryota"/>
</dbReference>
<name>I0YMS5_COCSC</name>
<dbReference type="GO" id="GO:0006405">
    <property type="term" value="P:RNA export from nucleus"/>
    <property type="evidence" value="ECO:0007669"/>
    <property type="project" value="TreeGrafter"/>
</dbReference>
<dbReference type="GeneID" id="17037666"/>
<dbReference type="GO" id="GO:0036228">
    <property type="term" value="P:protein localization to nuclear inner membrane"/>
    <property type="evidence" value="ECO:0007669"/>
    <property type="project" value="TreeGrafter"/>
</dbReference>
<protein>
    <submittedName>
        <fullName evidence="8">Nucleoporin-domain-containing protein</fullName>
    </submittedName>
</protein>
<keyword evidence="4" id="KW-0539">Nucleus</keyword>
<dbReference type="Gene3D" id="1.25.40.450">
    <property type="entry name" value="Nucleoporin, helical domain, N-terminal subdomain"/>
    <property type="match status" value="1"/>
</dbReference>
<dbReference type="SUPFAM" id="SSF82171">
    <property type="entry name" value="DPP6 N-terminal domain-like"/>
    <property type="match status" value="1"/>
</dbReference>
<keyword evidence="3" id="KW-0813">Transport</keyword>
<gene>
    <name evidence="8" type="ORF">COCSUDRAFT_67756</name>
</gene>
<dbReference type="EMBL" id="AGSI01000018">
    <property type="protein sequence ID" value="EIE19694.1"/>
    <property type="molecule type" value="Genomic_DNA"/>
</dbReference>
<dbReference type="GO" id="GO:0017056">
    <property type="term" value="F:structural constituent of nuclear pore"/>
    <property type="evidence" value="ECO:0007669"/>
    <property type="project" value="InterPro"/>
</dbReference>
<dbReference type="Gene3D" id="1.20.120.1050">
    <property type="match status" value="1"/>
</dbReference>
<dbReference type="Pfam" id="PF08801">
    <property type="entry name" value="Nucleoporin_N"/>
    <property type="match status" value="1"/>
</dbReference>
<dbReference type="InterPro" id="IPR042537">
    <property type="entry name" value="Nucleoporin_Nup155_C_2"/>
</dbReference>
<accession>I0YMS5</accession>
<dbReference type="Pfam" id="PF03177">
    <property type="entry name" value="Nucleoporin_C"/>
    <property type="match status" value="1"/>
</dbReference>
<evidence type="ECO:0000259" key="6">
    <source>
        <dbReference type="Pfam" id="PF03177"/>
    </source>
</evidence>
<evidence type="ECO:0000256" key="3">
    <source>
        <dbReference type="ARBA" id="ARBA00022448"/>
    </source>
</evidence>
<keyword evidence="9" id="KW-1185">Reference proteome</keyword>
<feature type="compositionally biased region" description="Basic and acidic residues" evidence="5">
    <location>
        <begin position="585"/>
        <end position="596"/>
    </location>
</feature>
<evidence type="ECO:0000256" key="4">
    <source>
        <dbReference type="ARBA" id="ARBA00023242"/>
    </source>
</evidence>
<comment type="similarity">
    <text evidence="2">Belongs to the non-repetitive/WGA-negative nucleoporin family.</text>
</comment>
<feature type="region of interest" description="Disordered" evidence="5">
    <location>
        <begin position="1"/>
        <end position="31"/>
    </location>
</feature>
<dbReference type="InterPro" id="IPR014908">
    <property type="entry name" value="Nucleoporin_Nup133/Nup155_N"/>
</dbReference>
<dbReference type="STRING" id="574566.I0YMS5"/>
<dbReference type="InterPro" id="IPR007187">
    <property type="entry name" value="Nucleoporin_Nup133/Nup155_C"/>
</dbReference>
<dbReference type="InterPro" id="IPR042533">
    <property type="entry name" value="Nucleoporin_Nup155_C_1"/>
</dbReference>
<dbReference type="GO" id="GO:0044611">
    <property type="term" value="C:nuclear pore inner ring"/>
    <property type="evidence" value="ECO:0007669"/>
    <property type="project" value="TreeGrafter"/>
</dbReference>
<evidence type="ECO:0000256" key="1">
    <source>
        <dbReference type="ARBA" id="ARBA00004123"/>
    </source>
</evidence>
<feature type="region of interest" description="Disordered" evidence="5">
    <location>
        <begin position="572"/>
        <end position="611"/>
    </location>
</feature>
<comment type="caution">
    <text evidence="8">The sequence shown here is derived from an EMBL/GenBank/DDBJ whole genome shotgun (WGS) entry which is preliminary data.</text>
</comment>
<evidence type="ECO:0000313" key="9">
    <source>
        <dbReference type="Proteomes" id="UP000007264"/>
    </source>
</evidence>
<organism evidence="8 9">
    <name type="scientific">Coccomyxa subellipsoidea (strain C-169)</name>
    <name type="common">Green microalga</name>
    <dbReference type="NCBI Taxonomy" id="574566"/>
    <lineage>
        <taxon>Eukaryota</taxon>
        <taxon>Viridiplantae</taxon>
        <taxon>Chlorophyta</taxon>
        <taxon>core chlorophytes</taxon>
        <taxon>Trebouxiophyceae</taxon>
        <taxon>Trebouxiophyceae incertae sedis</taxon>
        <taxon>Coccomyxaceae</taxon>
        <taxon>Coccomyxa</taxon>
        <taxon>Coccomyxa subellipsoidea</taxon>
    </lineage>
</organism>